<evidence type="ECO:0000313" key="1">
    <source>
        <dbReference type="EMBL" id="CZX80607.1"/>
    </source>
</evidence>
<gene>
    <name evidence="1" type="ORF">SAMEA2273372_03220</name>
</gene>
<comment type="caution">
    <text evidence="1">The sequence shown here is derived from an EMBL/GenBank/DDBJ whole genome shotgun (WGS) entry which is preliminary data.</text>
</comment>
<name>A0A822WXC3_9ENTR</name>
<evidence type="ECO:0000313" key="2">
    <source>
        <dbReference type="Proteomes" id="UP000076063"/>
    </source>
</evidence>
<dbReference type="AlphaFoldDB" id="A0A822WXC3"/>
<dbReference type="Proteomes" id="UP000076063">
    <property type="component" value="Unassembled WGS sequence"/>
</dbReference>
<accession>A0A822WXC3</accession>
<protein>
    <submittedName>
        <fullName evidence="1">Uncharacterized protein</fullName>
    </submittedName>
</protein>
<sequence>MQLIVPKDIEQWLDETREHRSRAAQIIKLLYDAQEHDTYDPKDDHTLSHTSS</sequence>
<organism evidence="1 2">
    <name type="scientific">Enterobacter bugandensis</name>
    <dbReference type="NCBI Taxonomy" id="881260"/>
    <lineage>
        <taxon>Bacteria</taxon>
        <taxon>Pseudomonadati</taxon>
        <taxon>Pseudomonadota</taxon>
        <taxon>Gammaproteobacteria</taxon>
        <taxon>Enterobacterales</taxon>
        <taxon>Enterobacteriaceae</taxon>
        <taxon>Enterobacter</taxon>
    </lineage>
</organism>
<reference evidence="1 2" key="1">
    <citation type="submission" date="2016-03" db="EMBL/GenBank/DDBJ databases">
        <authorList>
            <consortium name="Pathogen Informatics"/>
        </authorList>
    </citation>
    <scope>NUCLEOTIDE SEQUENCE [LARGE SCALE GENOMIC DNA]</scope>
    <source>
        <strain evidence="2">e1527</strain>
    </source>
</reference>
<proteinExistence type="predicted"/>
<dbReference type="EMBL" id="FJZI01000007">
    <property type="protein sequence ID" value="CZX80607.1"/>
    <property type="molecule type" value="Genomic_DNA"/>
</dbReference>